<comment type="caution">
    <text evidence="2">The sequence shown here is derived from an EMBL/GenBank/DDBJ whole genome shotgun (WGS) entry which is preliminary data.</text>
</comment>
<protein>
    <recommendedName>
        <fullName evidence="4">Transposase</fullName>
    </recommendedName>
</protein>
<comment type="similarity">
    <text evidence="1">Belongs to the transposase 8 family.</text>
</comment>
<dbReference type="AlphaFoldDB" id="A0A1V3J262"/>
<gene>
    <name evidence="2" type="ORF">BKK54_09440</name>
</gene>
<dbReference type="RefSeq" id="WP_077542855.1">
    <property type="nucleotide sequence ID" value="NZ_MLHN01000018.1"/>
</dbReference>
<accession>A0A1V3J262</accession>
<dbReference type="EMBL" id="MLHN01000018">
    <property type="protein sequence ID" value="OOF49135.1"/>
    <property type="molecule type" value="Genomic_DNA"/>
</dbReference>
<dbReference type="GO" id="GO:0003677">
    <property type="term" value="F:DNA binding"/>
    <property type="evidence" value="ECO:0007669"/>
    <property type="project" value="InterPro"/>
</dbReference>
<proteinExistence type="inferred from homology"/>
<dbReference type="Pfam" id="PF01527">
    <property type="entry name" value="HTH_Tnp_1"/>
    <property type="match status" value="1"/>
</dbReference>
<dbReference type="Proteomes" id="UP000188481">
    <property type="component" value="Unassembled WGS sequence"/>
</dbReference>
<organism evidence="2 3">
    <name type="scientific">Rodentibacter genomosp. 1</name>
    <dbReference type="NCBI Taxonomy" id="1908264"/>
    <lineage>
        <taxon>Bacteria</taxon>
        <taxon>Pseudomonadati</taxon>
        <taxon>Pseudomonadota</taxon>
        <taxon>Gammaproteobacteria</taxon>
        <taxon>Pasteurellales</taxon>
        <taxon>Pasteurellaceae</taxon>
        <taxon>Rodentibacter</taxon>
    </lineage>
</organism>
<evidence type="ECO:0000313" key="2">
    <source>
        <dbReference type="EMBL" id="OOF49135.1"/>
    </source>
</evidence>
<sequence length="62" mass="7040">MVKKFTPDYKKQCVEMDLAKQHTTVQICKTMGVSQSAINRWVRQFQLENQGITPKAAAITAK</sequence>
<dbReference type="InterPro" id="IPR002514">
    <property type="entry name" value="Transposase_8"/>
</dbReference>
<dbReference type="SUPFAM" id="SSF46689">
    <property type="entry name" value="Homeodomain-like"/>
    <property type="match status" value="1"/>
</dbReference>
<dbReference type="InterPro" id="IPR009057">
    <property type="entry name" value="Homeodomain-like_sf"/>
</dbReference>
<evidence type="ECO:0000313" key="3">
    <source>
        <dbReference type="Proteomes" id="UP000188481"/>
    </source>
</evidence>
<reference evidence="2 3" key="1">
    <citation type="submission" date="2016-10" db="EMBL/GenBank/DDBJ databases">
        <title>Rodentibacter gen. nov. and new species.</title>
        <authorList>
            <person name="Christensen H."/>
        </authorList>
    </citation>
    <scope>NUCLEOTIDE SEQUENCE [LARGE SCALE GENOMIC DNA]</scope>
    <source>
        <strain evidence="3">ppn416</strain>
    </source>
</reference>
<evidence type="ECO:0008006" key="4">
    <source>
        <dbReference type="Google" id="ProtNLM"/>
    </source>
</evidence>
<dbReference type="GO" id="GO:0004803">
    <property type="term" value="F:transposase activity"/>
    <property type="evidence" value="ECO:0007669"/>
    <property type="project" value="InterPro"/>
</dbReference>
<dbReference type="GO" id="GO:0006313">
    <property type="term" value="P:DNA transposition"/>
    <property type="evidence" value="ECO:0007669"/>
    <property type="project" value="InterPro"/>
</dbReference>
<evidence type="ECO:0000256" key="1">
    <source>
        <dbReference type="ARBA" id="ARBA00009964"/>
    </source>
</evidence>
<name>A0A1V3J262_9PAST</name>
<keyword evidence="3" id="KW-1185">Reference proteome</keyword>